<reference evidence="3 4" key="1">
    <citation type="submission" date="2024-01" db="EMBL/GenBank/DDBJ databases">
        <title>Genome assemblies of Stephania.</title>
        <authorList>
            <person name="Yang L."/>
        </authorList>
    </citation>
    <scope>NUCLEOTIDE SEQUENCE [LARGE SCALE GENOMIC DNA]</scope>
    <source>
        <strain evidence="3">QJT</strain>
        <tissue evidence="3">Leaf</tissue>
    </source>
</reference>
<evidence type="ECO:0000259" key="1">
    <source>
        <dbReference type="Pfam" id="PF12776"/>
    </source>
</evidence>
<evidence type="ECO:0000313" key="4">
    <source>
        <dbReference type="Proteomes" id="UP001417504"/>
    </source>
</evidence>
<feature type="domain" description="Myb/SANT-like" evidence="1">
    <location>
        <begin position="16"/>
        <end position="110"/>
    </location>
</feature>
<feature type="domain" description="Myb/SANT-like" evidence="1">
    <location>
        <begin position="262"/>
        <end position="356"/>
    </location>
</feature>
<dbReference type="EMBL" id="JBBNAE010000003">
    <property type="protein sequence ID" value="KAK9136770.1"/>
    <property type="molecule type" value="Genomic_DNA"/>
</dbReference>
<dbReference type="Proteomes" id="UP001417504">
    <property type="component" value="Unassembled WGS sequence"/>
</dbReference>
<gene>
    <name evidence="3" type="ORF">Sjap_007364</name>
</gene>
<comment type="caution">
    <text evidence="3">The sequence shown here is derived from an EMBL/GenBank/DDBJ whole genome shotgun (WGS) entry which is preliminary data.</text>
</comment>
<organism evidence="3 4">
    <name type="scientific">Stephania japonica</name>
    <dbReference type="NCBI Taxonomy" id="461633"/>
    <lineage>
        <taxon>Eukaryota</taxon>
        <taxon>Viridiplantae</taxon>
        <taxon>Streptophyta</taxon>
        <taxon>Embryophyta</taxon>
        <taxon>Tracheophyta</taxon>
        <taxon>Spermatophyta</taxon>
        <taxon>Magnoliopsida</taxon>
        <taxon>Ranunculales</taxon>
        <taxon>Menispermaceae</taxon>
        <taxon>Menispermoideae</taxon>
        <taxon>Cissampelideae</taxon>
        <taxon>Stephania</taxon>
    </lineage>
</organism>
<dbReference type="AlphaFoldDB" id="A0AAP0JPQ5"/>
<evidence type="ECO:0000313" key="3">
    <source>
        <dbReference type="EMBL" id="KAK9136770.1"/>
    </source>
</evidence>
<feature type="domain" description="At2g29880-like C-terminal" evidence="2">
    <location>
        <begin position="543"/>
        <end position="587"/>
    </location>
</feature>
<name>A0AAP0JPQ5_9MAGN</name>
<dbReference type="InterPro" id="IPR056253">
    <property type="entry name" value="At2g29880-like_C"/>
</dbReference>
<sequence length="590" mass="68118">MGVQTPASNDRLRTVWTTAMDRYFIDLMLDQMGKGNRVDGHLFSKRAWKHMTTVFNAKFACQYSKDHLKNRHKTLRRLYKAVRNLLDQSGFDWDESQQMVTADDRIWSNYVKAHPEKRSYRTKSIPYFRDLCKIFETLTSTRICNGPSEIANLNNGIQETRTQCISECLPSSTTMTHEDFVIDEQVLPSKADISDQLAMPSTSHFSSDGMVDTYHDIGAEDATTTNEKKETSDAISTENTMGSFQAVADVFESASSNRSRTYWQPPMDRYFIDLMLDQVNRGNQFDGTFRRHAWTDMVELFNAKFGFNYDIVILKNRYKTLKRQHNAIKLLLDQEGFAWDETRQMVTADDNVWHDYIKAHPDAKQYITRPVPYYKDLCVIFKDASFDERHSDLVQNAEQHDEILGMDGCRMSRGLQSQIMYDTLYLDHDLDVSDHQNRHHFATPSISQSSKRLRQSNEVLVDGFAEKMAVDTTHLDGEMDISNHQNKIQLMTQSMSQNSKCLQWSTSEAVVNAIREMATVVASLSDKRKEPCSSCSSRENVIHALQAVPDLDEDLILDACDLLEDEKKAKTFLSLDVRLRKKWLMRKLRP</sequence>
<dbReference type="Pfam" id="PF12776">
    <property type="entry name" value="Myb_DNA-bind_3"/>
    <property type="match status" value="2"/>
</dbReference>
<dbReference type="InterPro" id="IPR024752">
    <property type="entry name" value="Myb/SANT-like_dom"/>
</dbReference>
<evidence type="ECO:0000259" key="2">
    <source>
        <dbReference type="Pfam" id="PF24769"/>
    </source>
</evidence>
<dbReference type="PANTHER" id="PTHR46929">
    <property type="entry name" value="EXPRESSED PROTEIN"/>
    <property type="match status" value="1"/>
</dbReference>
<dbReference type="PANTHER" id="PTHR46929:SF33">
    <property type="entry name" value="L10-INTERACTING MYB DOMAIN-CONTAINING PROTEIN-LIKE ISOFORM X1"/>
    <property type="match status" value="1"/>
</dbReference>
<accession>A0AAP0JPQ5</accession>
<dbReference type="Pfam" id="PF24769">
    <property type="entry name" value="At2g29880_C"/>
    <property type="match status" value="1"/>
</dbReference>
<protein>
    <recommendedName>
        <fullName evidence="5">L10-interacting MYB domain-containing protein</fullName>
    </recommendedName>
</protein>
<evidence type="ECO:0008006" key="5">
    <source>
        <dbReference type="Google" id="ProtNLM"/>
    </source>
</evidence>
<proteinExistence type="predicted"/>
<keyword evidence="4" id="KW-1185">Reference proteome</keyword>